<dbReference type="Pfam" id="PF09995">
    <property type="entry name" value="MPAB_Lcp_cat"/>
    <property type="match status" value="1"/>
</dbReference>
<proteinExistence type="predicted"/>
<keyword evidence="3" id="KW-1185">Reference proteome</keyword>
<evidence type="ECO:0000313" key="2">
    <source>
        <dbReference type="EMBL" id="CZR55394.1"/>
    </source>
</evidence>
<dbReference type="AlphaFoldDB" id="A0A1L7WRK1"/>
<name>A0A1L7WRK1_9HELO</name>
<sequence>MCSHAPTSGVTLPDPHSDPEKVADMNEKTELSYQYYPDPNLEYFKPDYNPTYLQRILKEGILLATGGAAILLQMAHPGVAQGVNEHSNFAYRPADRLRSTMIYMYCIAFGTSEERKVIIEMVHRAHENVKGPGYSANDPEAQLWVAATLYAAGSHIYELMFGKQSDTDEDNTYQEYSVMATALRVSPEMWPETRKAFWAYWEENIKTLPIESHAKQVGKNLLYNKVGPLWLRLNLPFLRVITAEWLPPRMREAYGLRVHHRRYKLALGFGKIVYPRLPSWIRSYPLKYYLKDMRKELPKMVEVGHI</sequence>
<organism evidence="2 3">
    <name type="scientific">Phialocephala subalpina</name>
    <dbReference type="NCBI Taxonomy" id="576137"/>
    <lineage>
        <taxon>Eukaryota</taxon>
        <taxon>Fungi</taxon>
        <taxon>Dikarya</taxon>
        <taxon>Ascomycota</taxon>
        <taxon>Pezizomycotina</taxon>
        <taxon>Leotiomycetes</taxon>
        <taxon>Helotiales</taxon>
        <taxon>Mollisiaceae</taxon>
        <taxon>Phialocephala</taxon>
        <taxon>Phialocephala fortinii species complex</taxon>
    </lineage>
</organism>
<dbReference type="GO" id="GO:0016491">
    <property type="term" value="F:oxidoreductase activity"/>
    <property type="evidence" value="ECO:0007669"/>
    <property type="project" value="InterPro"/>
</dbReference>
<dbReference type="PANTHER" id="PTHR36151">
    <property type="entry name" value="BLR2777 PROTEIN"/>
    <property type="match status" value="1"/>
</dbReference>
<dbReference type="EMBL" id="FJOG01000006">
    <property type="protein sequence ID" value="CZR55394.1"/>
    <property type="molecule type" value="Genomic_DNA"/>
</dbReference>
<evidence type="ECO:0000313" key="3">
    <source>
        <dbReference type="Proteomes" id="UP000184330"/>
    </source>
</evidence>
<dbReference type="PANTHER" id="PTHR36151:SF3">
    <property type="entry name" value="ER-BOUND OXYGENASE MPAB_MPAB'_RUBBER OXYGENASE CATALYTIC DOMAIN-CONTAINING PROTEIN"/>
    <property type="match status" value="1"/>
</dbReference>
<evidence type="ECO:0000259" key="1">
    <source>
        <dbReference type="Pfam" id="PF09995"/>
    </source>
</evidence>
<feature type="domain" description="ER-bound oxygenase mpaB/mpaB'/Rubber oxygenase catalytic" evidence="1">
    <location>
        <begin position="55"/>
        <end position="262"/>
    </location>
</feature>
<accession>A0A1L7WRK1</accession>
<dbReference type="OrthoDB" id="5131368at2759"/>
<dbReference type="Proteomes" id="UP000184330">
    <property type="component" value="Unassembled WGS sequence"/>
</dbReference>
<dbReference type="InterPro" id="IPR018713">
    <property type="entry name" value="MPAB/Lcp_cat_dom"/>
</dbReference>
<dbReference type="STRING" id="576137.A0A1L7WRK1"/>
<gene>
    <name evidence="2" type="ORF">PAC_05281</name>
</gene>
<reference evidence="2 3" key="1">
    <citation type="submission" date="2016-03" db="EMBL/GenBank/DDBJ databases">
        <authorList>
            <person name="Ploux O."/>
        </authorList>
    </citation>
    <scope>NUCLEOTIDE SEQUENCE [LARGE SCALE GENOMIC DNA]</scope>
    <source>
        <strain evidence="2 3">UAMH 11012</strain>
    </source>
</reference>
<protein>
    <recommendedName>
        <fullName evidence="1">ER-bound oxygenase mpaB/mpaB'/Rubber oxygenase catalytic domain-containing protein</fullName>
    </recommendedName>
</protein>